<feature type="chain" id="PRO_5044229103" description="SMB domain-containing protein" evidence="3">
    <location>
        <begin position="18"/>
        <end position="264"/>
    </location>
</feature>
<reference evidence="5" key="1">
    <citation type="journal article" date="2013" name="Nature">
        <title>Pan genome of the phytoplankton Emiliania underpins its global distribution.</title>
        <authorList>
            <person name="Read B.A."/>
            <person name="Kegel J."/>
            <person name="Klute M.J."/>
            <person name="Kuo A."/>
            <person name="Lefebvre S.C."/>
            <person name="Maumus F."/>
            <person name="Mayer C."/>
            <person name="Miller J."/>
            <person name="Monier A."/>
            <person name="Salamov A."/>
            <person name="Young J."/>
            <person name="Aguilar M."/>
            <person name="Claverie J.M."/>
            <person name="Frickenhaus S."/>
            <person name="Gonzalez K."/>
            <person name="Herman E.K."/>
            <person name="Lin Y.C."/>
            <person name="Napier J."/>
            <person name="Ogata H."/>
            <person name="Sarno A.F."/>
            <person name="Shmutz J."/>
            <person name="Schroeder D."/>
            <person name="de Vargas C."/>
            <person name="Verret F."/>
            <person name="von Dassow P."/>
            <person name="Valentin K."/>
            <person name="Van de Peer Y."/>
            <person name="Wheeler G."/>
            <person name="Dacks J.B."/>
            <person name="Delwiche C.F."/>
            <person name="Dyhrman S.T."/>
            <person name="Glockner G."/>
            <person name="John U."/>
            <person name="Richards T."/>
            <person name="Worden A.Z."/>
            <person name="Zhang X."/>
            <person name="Grigoriev I.V."/>
            <person name="Allen A.E."/>
            <person name="Bidle K."/>
            <person name="Borodovsky M."/>
            <person name="Bowler C."/>
            <person name="Brownlee C."/>
            <person name="Cock J.M."/>
            <person name="Elias M."/>
            <person name="Gladyshev V.N."/>
            <person name="Groth M."/>
            <person name="Guda C."/>
            <person name="Hadaegh A."/>
            <person name="Iglesias-Rodriguez M.D."/>
            <person name="Jenkins J."/>
            <person name="Jones B.M."/>
            <person name="Lawson T."/>
            <person name="Leese F."/>
            <person name="Lindquist E."/>
            <person name="Lobanov A."/>
            <person name="Lomsadze A."/>
            <person name="Malik S.B."/>
            <person name="Marsh M.E."/>
            <person name="Mackinder L."/>
            <person name="Mock T."/>
            <person name="Mueller-Roeber B."/>
            <person name="Pagarete A."/>
            <person name="Parker M."/>
            <person name="Probert I."/>
            <person name="Quesneville H."/>
            <person name="Raines C."/>
            <person name="Rensing S.A."/>
            <person name="Riano-Pachon D.M."/>
            <person name="Richier S."/>
            <person name="Rokitta S."/>
            <person name="Shiraiwa Y."/>
            <person name="Soanes D.M."/>
            <person name="van der Giezen M."/>
            <person name="Wahlund T.M."/>
            <person name="Williams B."/>
            <person name="Wilson W."/>
            <person name="Wolfe G."/>
            <person name="Wurch L.L."/>
        </authorList>
    </citation>
    <scope>NUCLEOTIDE SEQUENCE</scope>
</reference>
<dbReference type="RefSeq" id="XP_005786116.1">
    <property type="nucleotide sequence ID" value="XM_005786059.1"/>
</dbReference>
<dbReference type="EnsemblProtists" id="EOD33687">
    <property type="protein sequence ID" value="EOD33687"/>
    <property type="gene ID" value="EMIHUDRAFT_111673"/>
</dbReference>
<protein>
    <recommendedName>
        <fullName evidence="6">SMB domain-containing protein</fullName>
    </recommendedName>
</protein>
<sequence>MLRQLFVAVLCVSTAASFVEVPSFPSAPDEAERCHCDAGCAERGDCCDAAVTLCFDARRLDVAANNSTAPADAPSSSPMDSNASQPELAAPPQKPHAEHEHEAAAGNGSKHDQHAAVAARKPHAHDEREAEKDGKGGDKGAEKADKADKGREAKADKAKGAKEKKERSKPAAAESSDRGKGKGKAEPASREGRKGKDRSLLLLGCTLLFLVPISVSLAMVMRARGCCGTRFSRLARDEPNGSAGPSRLTPVTEEQALEMIEAPR</sequence>
<dbReference type="GeneID" id="17278958"/>
<proteinExistence type="predicted"/>
<name>A0A0D3KD52_EMIH1</name>
<evidence type="ECO:0000256" key="3">
    <source>
        <dbReference type="SAM" id="SignalP"/>
    </source>
</evidence>
<dbReference type="Proteomes" id="UP000013827">
    <property type="component" value="Unassembled WGS sequence"/>
</dbReference>
<feature type="compositionally biased region" description="Basic and acidic residues" evidence="1">
    <location>
        <begin position="95"/>
        <end position="114"/>
    </location>
</feature>
<feature type="compositionally biased region" description="Low complexity" evidence="1">
    <location>
        <begin position="66"/>
        <end position="84"/>
    </location>
</feature>
<organism evidence="4 5">
    <name type="scientific">Emiliania huxleyi (strain CCMP1516)</name>
    <dbReference type="NCBI Taxonomy" id="280463"/>
    <lineage>
        <taxon>Eukaryota</taxon>
        <taxon>Haptista</taxon>
        <taxon>Haptophyta</taxon>
        <taxon>Prymnesiophyceae</taxon>
        <taxon>Isochrysidales</taxon>
        <taxon>Noelaerhabdaceae</taxon>
        <taxon>Emiliania</taxon>
    </lineage>
</organism>
<feature type="transmembrane region" description="Helical" evidence="2">
    <location>
        <begin position="200"/>
        <end position="220"/>
    </location>
</feature>
<dbReference type="KEGG" id="ehx:EMIHUDRAFT_111673"/>
<accession>A0A0D3KD52</accession>
<keyword evidence="2" id="KW-0812">Transmembrane</keyword>
<evidence type="ECO:0000313" key="4">
    <source>
        <dbReference type="EnsemblProtists" id="EOD33687"/>
    </source>
</evidence>
<feature type="region of interest" description="Disordered" evidence="1">
    <location>
        <begin position="66"/>
        <end position="195"/>
    </location>
</feature>
<dbReference type="PaxDb" id="2903-EOD33687"/>
<feature type="compositionally biased region" description="Basic and acidic residues" evidence="1">
    <location>
        <begin position="124"/>
        <end position="195"/>
    </location>
</feature>
<dbReference type="AlphaFoldDB" id="A0A0D3KD52"/>
<evidence type="ECO:0008006" key="6">
    <source>
        <dbReference type="Google" id="ProtNLM"/>
    </source>
</evidence>
<keyword evidence="2" id="KW-1133">Transmembrane helix</keyword>
<evidence type="ECO:0000256" key="2">
    <source>
        <dbReference type="SAM" id="Phobius"/>
    </source>
</evidence>
<keyword evidence="5" id="KW-1185">Reference proteome</keyword>
<feature type="signal peptide" evidence="3">
    <location>
        <begin position="1"/>
        <end position="17"/>
    </location>
</feature>
<keyword evidence="3" id="KW-0732">Signal</keyword>
<evidence type="ECO:0000256" key="1">
    <source>
        <dbReference type="SAM" id="MobiDB-lite"/>
    </source>
</evidence>
<evidence type="ECO:0000313" key="5">
    <source>
        <dbReference type="Proteomes" id="UP000013827"/>
    </source>
</evidence>
<reference evidence="4" key="2">
    <citation type="submission" date="2024-10" db="UniProtKB">
        <authorList>
            <consortium name="EnsemblProtists"/>
        </authorList>
    </citation>
    <scope>IDENTIFICATION</scope>
</reference>
<keyword evidence="2" id="KW-0472">Membrane</keyword>
<dbReference type="HOGENOM" id="CLU_1055367_0_0_1"/>